<dbReference type="Proteomes" id="UP000807115">
    <property type="component" value="Chromosome 10"/>
</dbReference>
<evidence type="ECO:0000256" key="2">
    <source>
        <dbReference type="ARBA" id="ARBA00022679"/>
    </source>
</evidence>
<gene>
    <name evidence="4" type="ORF">BDA96_10G044700</name>
</gene>
<comment type="caution">
    <text evidence="4">The sequence shown here is derived from an EMBL/GenBank/DDBJ whole genome shotgun (WGS) entry which is preliminary data.</text>
</comment>
<dbReference type="PANTHER" id="PTHR31642:SF237">
    <property type="entry name" value="OS06G0151100 PROTEIN"/>
    <property type="match status" value="1"/>
</dbReference>
<dbReference type="InterPro" id="IPR023213">
    <property type="entry name" value="CAT-like_dom_sf"/>
</dbReference>
<keyword evidence="2" id="KW-0808">Transferase</keyword>
<accession>A0A921PZA3</accession>
<sequence length="339" mass="36675">TLLSDVRVALAAVDFADADRSLRIIPVPFEHGLALSLQLVRFACGGFALVWGTDHLLVDGHGLLALPNAWAEMLRTGGLSWEPSHERASLFPPRYAPSLDAEFARYAPDSLPNSLLVATLVRRMYVVSAADLDRLRAAASTANRRATRLEALSAHVWKLLAAAYDSARLRRYLGNVLTNVSHEDTVAAMAGAAIKKALRSERYEELVDLMEAHKQGVFREAGAKWTEAVGAGTGSPALVISSVTPLKVEGDFGFGRPRLVMPWVRPGRLGSANMVVVRNPAEDGSWVVSGRLWPRLAQAMEADPEAVFRPASAARRGLGSACSRNRRACEAVSNFCVLV</sequence>
<comment type="similarity">
    <text evidence="1">Belongs to the plant acyltransferase family.</text>
</comment>
<feature type="non-terminal residue" evidence="4">
    <location>
        <position position="1"/>
    </location>
</feature>
<dbReference type="AlphaFoldDB" id="A0A921PZA3"/>
<organism evidence="4 5">
    <name type="scientific">Sorghum bicolor</name>
    <name type="common">Sorghum</name>
    <name type="synonym">Sorghum vulgare</name>
    <dbReference type="NCBI Taxonomy" id="4558"/>
    <lineage>
        <taxon>Eukaryota</taxon>
        <taxon>Viridiplantae</taxon>
        <taxon>Streptophyta</taxon>
        <taxon>Embryophyta</taxon>
        <taxon>Tracheophyta</taxon>
        <taxon>Spermatophyta</taxon>
        <taxon>Magnoliopsida</taxon>
        <taxon>Liliopsida</taxon>
        <taxon>Poales</taxon>
        <taxon>Poaceae</taxon>
        <taxon>PACMAD clade</taxon>
        <taxon>Panicoideae</taxon>
        <taxon>Andropogonodae</taxon>
        <taxon>Andropogoneae</taxon>
        <taxon>Sorghinae</taxon>
        <taxon>Sorghum</taxon>
    </lineage>
</organism>
<reference evidence="4" key="2">
    <citation type="submission" date="2020-10" db="EMBL/GenBank/DDBJ databases">
        <authorList>
            <person name="Cooper E.A."/>
            <person name="Brenton Z.W."/>
            <person name="Flinn B.S."/>
            <person name="Jenkins J."/>
            <person name="Shu S."/>
            <person name="Flowers D."/>
            <person name="Luo F."/>
            <person name="Wang Y."/>
            <person name="Xia P."/>
            <person name="Barry K."/>
            <person name="Daum C."/>
            <person name="Lipzen A."/>
            <person name="Yoshinaga Y."/>
            <person name="Schmutz J."/>
            <person name="Saski C."/>
            <person name="Vermerris W."/>
            <person name="Kresovich S."/>
        </authorList>
    </citation>
    <scope>NUCLEOTIDE SEQUENCE</scope>
</reference>
<dbReference type="InterPro" id="IPR050317">
    <property type="entry name" value="Plant_Fungal_Acyltransferase"/>
</dbReference>
<proteinExistence type="inferred from homology"/>
<dbReference type="EMBL" id="CM027689">
    <property type="protein sequence ID" value="KAG0512792.1"/>
    <property type="molecule type" value="Genomic_DNA"/>
</dbReference>
<dbReference type="Pfam" id="PF02458">
    <property type="entry name" value="Transferase"/>
    <property type="match status" value="1"/>
</dbReference>
<evidence type="ECO:0000256" key="1">
    <source>
        <dbReference type="ARBA" id="ARBA00009861"/>
    </source>
</evidence>
<dbReference type="Gene3D" id="3.30.559.10">
    <property type="entry name" value="Chloramphenicol acetyltransferase-like domain"/>
    <property type="match status" value="2"/>
</dbReference>
<name>A0A921PZA3_SORBI</name>
<reference evidence="4" key="1">
    <citation type="journal article" date="2019" name="BMC Genomics">
        <title>A new reference genome for Sorghum bicolor reveals high levels of sequence similarity between sweet and grain genotypes: implications for the genetics of sugar metabolism.</title>
        <authorList>
            <person name="Cooper E.A."/>
            <person name="Brenton Z.W."/>
            <person name="Flinn B.S."/>
            <person name="Jenkins J."/>
            <person name="Shu S."/>
            <person name="Flowers D."/>
            <person name="Luo F."/>
            <person name="Wang Y."/>
            <person name="Xia P."/>
            <person name="Barry K."/>
            <person name="Daum C."/>
            <person name="Lipzen A."/>
            <person name="Yoshinaga Y."/>
            <person name="Schmutz J."/>
            <person name="Saski C."/>
            <person name="Vermerris W."/>
            <person name="Kresovich S."/>
        </authorList>
    </citation>
    <scope>NUCLEOTIDE SEQUENCE</scope>
</reference>
<evidence type="ECO:0000313" key="4">
    <source>
        <dbReference type="EMBL" id="KAG0512792.1"/>
    </source>
</evidence>
<protein>
    <submittedName>
        <fullName evidence="4">Uncharacterized protein</fullName>
    </submittedName>
</protein>
<dbReference type="GO" id="GO:0016747">
    <property type="term" value="F:acyltransferase activity, transferring groups other than amino-acyl groups"/>
    <property type="evidence" value="ECO:0007669"/>
    <property type="project" value="UniProtKB-ARBA"/>
</dbReference>
<keyword evidence="3" id="KW-0012">Acyltransferase</keyword>
<evidence type="ECO:0000256" key="3">
    <source>
        <dbReference type="ARBA" id="ARBA00023315"/>
    </source>
</evidence>
<dbReference type="PANTHER" id="PTHR31642">
    <property type="entry name" value="TRICHOTHECENE 3-O-ACETYLTRANSFERASE"/>
    <property type="match status" value="1"/>
</dbReference>
<evidence type="ECO:0000313" key="5">
    <source>
        <dbReference type="Proteomes" id="UP000807115"/>
    </source>
</evidence>